<dbReference type="PIRSF" id="PIRSF034445">
    <property type="entry name" value="CpxP_Spy"/>
    <property type="match status" value="1"/>
</dbReference>
<feature type="signal peptide" evidence="6">
    <location>
        <begin position="1"/>
        <end position="24"/>
    </location>
</feature>
<feature type="region of interest" description="Disordered" evidence="5">
    <location>
        <begin position="131"/>
        <end position="164"/>
    </location>
</feature>
<dbReference type="KEGG" id="pur:AOC03_00900"/>
<feature type="chain" id="PRO_5005801890" evidence="6">
    <location>
        <begin position="25"/>
        <end position="164"/>
    </location>
</feature>
<comment type="subcellular location">
    <subcellularLocation>
        <location evidence="1">Periplasm</location>
    </subcellularLocation>
</comment>
<keyword evidence="4" id="KW-0574">Periplasm</keyword>
<dbReference type="InterPro" id="IPR012899">
    <property type="entry name" value="LTXXQ"/>
</dbReference>
<evidence type="ECO:0000256" key="5">
    <source>
        <dbReference type="SAM" id="MobiDB-lite"/>
    </source>
</evidence>
<organism evidence="7 8">
    <name type="scientific">Psychrobacter urativorans</name>
    <dbReference type="NCBI Taxonomy" id="45610"/>
    <lineage>
        <taxon>Bacteria</taxon>
        <taxon>Pseudomonadati</taxon>
        <taxon>Pseudomonadota</taxon>
        <taxon>Gammaproteobacteria</taxon>
        <taxon>Moraxellales</taxon>
        <taxon>Moraxellaceae</taxon>
        <taxon>Psychrobacter</taxon>
    </lineage>
</organism>
<dbReference type="PANTHER" id="PTHR38102">
    <property type="entry name" value="PERIPLASMIC CHAPERONE SPY"/>
    <property type="match status" value="1"/>
</dbReference>
<dbReference type="AlphaFoldDB" id="A0A0M4SVT4"/>
<evidence type="ECO:0000256" key="6">
    <source>
        <dbReference type="SAM" id="SignalP"/>
    </source>
</evidence>
<evidence type="ECO:0000256" key="2">
    <source>
        <dbReference type="ARBA" id="ARBA00008441"/>
    </source>
</evidence>
<evidence type="ECO:0000313" key="7">
    <source>
        <dbReference type="EMBL" id="ALF58785.1"/>
    </source>
</evidence>
<protein>
    <submittedName>
        <fullName evidence="7">Uncharacterized protein</fullName>
    </submittedName>
</protein>
<comment type="similarity">
    <text evidence="2">Belongs to the CpxP/Spy family.</text>
</comment>
<proteinExistence type="inferred from homology"/>
<evidence type="ECO:0000256" key="1">
    <source>
        <dbReference type="ARBA" id="ARBA00004418"/>
    </source>
</evidence>
<dbReference type="EMBL" id="CP012678">
    <property type="protein sequence ID" value="ALF58785.1"/>
    <property type="molecule type" value="Genomic_DNA"/>
</dbReference>
<reference evidence="7 8" key="1">
    <citation type="submission" date="2015-09" db="EMBL/GenBank/DDBJ databases">
        <title>Complete genome of Psychrobacter urativorans R10.10B.</title>
        <authorList>
            <person name="See-Too W.S."/>
            <person name="Chan K.G."/>
        </authorList>
    </citation>
    <scope>NUCLEOTIDE SEQUENCE [LARGE SCALE GENOMIC DNA]</scope>
    <source>
        <strain evidence="7 8">R10.10B</strain>
    </source>
</reference>
<keyword evidence="3 6" id="KW-0732">Signal</keyword>
<evidence type="ECO:0000256" key="4">
    <source>
        <dbReference type="ARBA" id="ARBA00022764"/>
    </source>
</evidence>
<dbReference type="PANTHER" id="PTHR38102:SF1">
    <property type="entry name" value="PERIPLASMIC CHAPERONE SPY"/>
    <property type="match status" value="1"/>
</dbReference>
<dbReference type="Pfam" id="PF07813">
    <property type="entry name" value="LTXXQ"/>
    <property type="match status" value="1"/>
</dbReference>
<dbReference type="OrthoDB" id="6658856at2"/>
<dbReference type="GO" id="GO:0051082">
    <property type="term" value="F:unfolded protein binding"/>
    <property type="evidence" value="ECO:0007669"/>
    <property type="project" value="TreeGrafter"/>
</dbReference>
<dbReference type="RefSeq" id="WP_062533181.1">
    <property type="nucleotide sequence ID" value="NZ_CP012678.1"/>
</dbReference>
<evidence type="ECO:0000256" key="3">
    <source>
        <dbReference type="ARBA" id="ARBA00022729"/>
    </source>
</evidence>
<accession>A0A0M4SVT4</accession>
<dbReference type="Gene3D" id="1.20.120.1490">
    <property type="match status" value="1"/>
</dbReference>
<name>A0A0M4SVT4_9GAMM</name>
<dbReference type="GO" id="GO:0030288">
    <property type="term" value="C:outer membrane-bounded periplasmic space"/>
    <property type="evidence" value="ECO:0007669"/>
    <property type="project" value="TreeGrafter"/>
</dbReference>
<gene>
    <name evidence="7" type="ORF">AOC03_00900</name>
</gene>
<feature type="compositionally biased region" description="Basic and acidic residues" evidence="5">
    <location>
        <begin position="145"/>
        <end position="164"/>
    </location>
</feature>
<dbReference type="InterPro" id="IPR052211">
    <property type="entry name" value="Cpx_auxiliary_protein"/>
</dbReference>
<evidence type="ECO:0000313" key="8">
    <source>
        <dbReference type="Proteomes" id="UP000059847"/>
    </source>
</evidence>
<keyword evidence="8" id="KW-1185">Reference proteome</keyword>
<dbReference type="Proteomes" id="UP000059847">
    <property type="component" value="Chromosome"/>
</dbReference>
<sequence>MKKLLMSTIIAASSVFAITAGANAASPATDTAAQSSTQQHRAGAHNPYAQLNLTATQEAQIKAIMQQKYGAQKGKAGNYKAEREQMQKQIQTLTDSKTLNNTTLNRLADQEAAKTKQRFIERVQTQHAISQILTPEQRSKMAQLKTERQAKGRQHWENRKAAAK</sequence>
<dbReference type="STRING" id="45610.AOC03_00900"/>